<protein>
    <submittedName>
        <fullName evidence="4">Calcineurin-like phosphoesterase</fullName>
    </submittedName>
</protein>
<dbReference type="PANTHER" id="PTHR22953:SF153">
    <property type="entry name" value="PURPLE ACID PHOSPHATASE"/>
    <property type="match status" value="1"/>
</dbReference>
<evidence type="ECO:0000256" key="1">
    <source>
        <dbReference type="ARBA" id="ARBA00022729"/>
    </source>
</evidence>
<dbReference type="Pfam" id="PF00149">
    <property type="entry name" value="Metallophos"/>
    <property type="match status" value="1"/>
</dbReference>
<keyword evidence="1" id="KW-0732">Signal</keyword>
<dbReference type="SUPFAM" id="SSF49363">
    <property type="entry name" value="Purple acid phosphatase, N-terminal domain"/>
    <property type="match status" value="1"/>
</dbReference>
<organism evidence="4 5">
    <name type="scientific">Fodinibius roseus</name>
    <dbReference type="NCBI Taxonomy" id="1194090"/>
    <lineage>
        <taxon>Bacteria</taxon>
        <taxon>Pseudomonadati</taxon>
        <taxon>Balneolota</taxon>
        <taxon>Balneolia</taxon>
        <taxon>Balneolales</taxon>
        <taxon>Balneolaceae</taxon>
        <taxon>Fodinibius</taxon>
    </lineage>
</organism>
<sequence>MLQHSRYIVRLSVLLCFFLVSHANTIIGQPAERPVFGPSSVFYHALRSLSPEVLRLNRSFEGLPKPTRPSPLTIFAGKKWRYGPGTPIEGLEVSLSHVPQNRYPVEVQHRILQPNSPLWYTVRLPMPQPVTLRVHADDGAQLWYDNKRIPVYRGRSFNLPASQEPKQLVVRVLNNAMWGGLNAVRAYDQKHYTEYVQYRRLYRRIERLVKKATTWPTHLPAETIAAIQAAVDNPAGIRVSAAEKKVAEYPHFTTPPYLQQTGSDSLSILWETDLASHHELTWGLQPDQLNRSIESDSVQTLHEARLSNMETGETYYYRVKQGKSRSNLYRFRIPKDTTHFQFAIWGDSQSGWETFDQIVHAMQSHPLQFTIGVGDLTNQAWRPRQYSQLLQTLHPVGAHIPTFFIPGNHDYDGFYDNMIPNNYHRYIRNGRESLQTYYSWSSGNAAFIALDPHHTFPVGLSEKSEQYQWLKSELKKSFWTGATWNFILLHHPPYAQGWPGYHGELSVRDALEPLLREHNIDFVVAGHSHAYERLIKQYGDHRTYYIVTGGAGGGLEPGKTISEYPEMDRLRFKHHYTHWHIKGDTLLFKAIDSNRNVLDQLKITN</sequence>
<dbReference type="GO" id="GO:0046872">
    <property type="term" value="F:metal ion binding"/>
    <property type="evidence" value="ECO:0007669"/>
    <property type="project" value="InterPro"/>
</dbReference>
<dbReference type="GO" id="GO:0003993">
    <property type="term" value="F:acid phosphatase activity"/>
    <property type="evidence" value="ECO:0007669"/>
    <property type="project" value="InterPro"/>
</dbReference>
<evidence type="ECO:0000259" key="2">
    <source>
        <dbReference type="Pfam" id="PF00149"/>
    </source>
</evidence>
<dbReference type="InterPro" id="IPR008963">
    <property type="entry name" value="Purple_acid_Pase-like_N"/>
</dbReference>
<gene>
    <name evidence="4" type="ORF">SAMN05443144_11579</name>
</gene>
<dbReference type="STRING" id="1194090.SAMN05443144_11579"/>
<dbReference type="Gene3D" id="3.60.21.10">
    <property type="match status" value="1"/>
</dbReference>
<keyword evidence="5" id="KW-1185">Reference proteome</keyword>
<dbReference type="SUPFAM" id="SSF56300">
    <property type="entry name" value="Metallo-dependent phosphatases"/>
    <property type="match status" value="1"/>
</dbReference>
<feature type="domain" description="Calcineurin-like phosphoesterase" evidence="2">
    <location>
        <begin position="342"/>
        <end position="531"/>
    </location>
</feature>
<evidence type="ECO:0000313" key="5">
    <source>
        <dbReference type="Proteomes" id="UP000184041"/>
    </source>
</evidence>
<dbReference type="InterPro" id="IPR039331">
    <property type="entry name" value="PAPs-like"/>
</dbReference>
<dbReference type="InterPro" id="IPR004843">
    <property type="entry name" value="Calcineurin-like_PHP"/>
</dbReference>
<proteinExistence type="predicted"/>
<reference evidence="4 5" key="1">
    <citation type="submission" date="2016-11" db="EMBL/GenBank/DDBJ databases">
        <authorList>
            <person name="Jaros S."/>
            <person name="Januszkiewicz K."/>
            <person name="Wedrychowicz H."/>
        </authorList>
    </citation>
    <scope>NUCLEOTIDE SEQUENCE [LARGE SCALE GENOMIC DNA]</scope>
    <source>
        <strain evidence="4 5">DSM 21986</strain>
    </source>
</reference>
<dbReference type="Proteomes" id="UP000184041">
    <property type="component" value="Unassembled WGS sequence"/>
</dbReference>
<dbReference type="AlphaFoldDB" id="A0A1M5FMW8"/>
<name>A0A1M5FMW8_9BACT</name>
<dbReference type="Gene3D" id="2.60.40.380">
    <property type="entry name" value="Purple acid phosphatase-like, N-terminal"/>
    <property type="match status" value="1"/>
</dbReference>
<dbReference type="Pfam" id="PF16656">
    <property type="entry name" value="Pur_ac_phosph_N"/>
    <property type="match status" value="1"/>
</dbReference>
<dbReference type="PANTHER" id="PTHR22953">
    <property type="entry name" value="ACID PHOSPHATASE RELATED"/>
    <property type="match status" value="1"/>
</dbReference>
<dbReference type="InterPro" id="IPR015914">
    <property type="entry name" value="PAPs_N"/>
</dbReference>
<dbReference type="RefSeq" id="WP_084088304.1">
    <property type="nucleotide sequence ID" value="NZ_FQUS01000015.1"/>
</dbReference>
<evidence type="ECO:0000259" key="3">
    <source>
        <dbReference type="Pfam" id="PF16656"/>
    </source>
</evidence>
<dbReference type="InterPro" id="IPR029052">
    <property type="entry name" value="Metallo-depent_PP-like"/>
</dbReference>
<dbReference type="EMBL" id="FQUS01000015">
    <property type="protein sequence ID" value="SHF92769.1"/>
    <property type="molecule type" value="Genomic_DNA"/>
</dbReference>
<evidence type="ECO:0000313" key="4">
    <source>
        <dbReference type="EMBL" id="SHF92769.1"/>
    </source>
</evidence>
<accession>A0A1M5FMW8</accession>
<dbReference type="OrthoDB" id="9809781at2"/>
<feature type="domain" description="Purple acid phosphatase N-terminal" evidence="3">
    <location>
        <begin position="257"/>
        <end position="332"/>
    </location>
</feature>